<proteinExistence type="predicted"/>
<protein>
    <recommendedName>
        <fullName evidence="1">DUF4268 domain-containing protein</fullName>
    </recommendedName>
</protein>
<dbReference type="Pfam" id="PF14088">
    <property type="entry name" value="DUF4268"/>
    <property type="match status" value="1"/>
</dbReference>
<evidence type="ECO:0000313" key="2">
    <source>
        <dbReference type="EMBL" id="PAB60991.1"/>
    </source>
</evidence>
<reference evidence="2 3" key="1">
    <citation type="submission" date="2017-06" db="EMBL/GenBank/DDBJ databases">
        <title>Draft genome sequence of anaerobic fermentative bacterium Anaeromicrobium sediminis DY2726D isolated from West Pacific Ocean sediments.</title>
        <authorList>
            <person name="Zeng X."/>
        </authorList>
    </citation>
    <scope>NUCLEOTIDE SEQUENCE [LARGE SCALE GENOMIC DNA]</scope>
    <source>
        <strain evidence="2 3">DY2726D</strain>
    </source>
</reference>
<sequence length="369" mass="43617">MYLIKKDINRIERINEIAFSEFGFREREHLQEWIANEPSCLGEDLLIIQKEFDGFSDTRERLDLLALDKEGNLVVIENKLDDTGKDVTWQSLKYASYCSRLTNNDIKKIYQQYLDKQGIDVDAEEKIAEFYNDDYENLILNKGISQRIILIARKFRKEVTSTVLWLMNYNLNLQCFKVTPYELNGQLLLNIEQILPMKDAEDYIIKMAEKTQIDISNEKKSKSIDIIQYEFWMKLLKAMNNKSNLFKNISPIKGNCLGATSGIYSGVYFQFRIKKESAEVEIYIETENKEKNEKIFDSLFGHKVEIEKRFGKNLIWQRKDSVRVRKIIYSEPKDSHNKEEWETIIDFLVDAMIRLEEVSKPYLEKIQID</sequence>
<dbReference type="EMBL" id="NIBG01000001">
    <property type="protein sequence ID" value="PAB60991.1"/>
    <property type="molecule type" value="Genomic_DNA"/>
</dbReference>
<dbReference type="OrthoDB" id="570199at2"/>
<dbReference type="RefSeq" id="WP_095129977.1">
    <property type="nucleotide sequence ID" value="NZ_NIBG01000001.1"/>
</dbReference>
<name>A0A267MN12_9FIRM</name>
<dbReference type="InterPro" id="IPR025364">
    <property type="entry name" value="DUF4268"/>
</dbReference>
<dbReference type="AlphaFoldDB" id="A0A267MN12"/>
<feature type="domain" description="DUF4268" evidence="1">
    <location>
        <begin position="228"/>
        <end position="362"/>
    </location>
</feature>
<accession>A0A267MN12</accession>
<dbReference type="Proteomes" id="UP000216024">
    <property type="component" value="Unassembled WGS sequence"/>
</dbReference>
<keyword evidence="3" id="KW-1185">Reference proteome</keyword>
<gene>
    <name evidence="2" type="ORF">CCE28_00740</name>
</gene>
<dbReference type="Gene3D" id="3.40.1350.10">
    <property type="match status" value="1"/>
</dbReference>
<evidence type="ECO:0000313" key="3">
    <source>
        <dbReference type="Proteomes" id="UP000216024"/>
    </source>
</evidence>
<dbReference type="InterPro" id="IPR011856">
    <property type="entry name" value="tRNA_endonuc-like_dom_sf"/>
</dbReference>
<organism evidence="2 3">
    <name type="scientific">Anaeromicrobium sediminis</name>
    <dbReference type="NCBI Taxonomy" id="1478221"/>
    <lineage>
        <taxon>Bacteria</taxon>
        <taxon>Bacillati</taxon>
        <taxon>Bacillota</taxon>
        <taxon>Clostridia</taxon>
        <taxon>Peptostreptococcales</taxon>
        <taxon>Thermotaleaceae</taxon>
        <taxon>Anaeromicrobium</taxon>
    </lineage>
</organism>
<dbReference type="GO" id="GO:0003676">
    <property type="term" value="F:nucleic acid binding"/>
    <property type="evidence" value="ECO:0007669"/>
    <property type="project" value="InterPro"/>
</dbReference>
<comment type="caution">
    <text evidence="2">The sequence shown here is derived from an EMBL/GenBank/DDBJ whole genome shotgun (WGS) entry which is preliminary data.</text>
</comment>
<evidence type="ECO:0000259" key="1">
    <source>
        <dbReference type="Pfam" id="PF14088"/>
    </source>
</evidence>